<evidence type="ECO:0000313" key="1">
    <source>
        <dbReference type="EMBL" id="MBS7813681.1"/>
    </source>
</evidence>
<dbReference type="Gene3D" id="3.40.630.10">
    <property type="entry name" value="Zn peptidases"/>
    <property type="match status" value="1"/>
</dbReference>
<dbReference type="EMBL" id="JAHCDA010000006">
    <property type="protein sequence ID" value="MBS7813681.1"/>
    <property type="molecule type" value="Genomic_DNA"/>
</dbReference>
<reference evidence="1 2" key="1">
    <citation type="submission" date="2021-05" db="EMBL/GenBank/DDBJ databases">
        <title>Roseococcus sp. XZZS9, whole genome shotgun sequencing project.</title>
        <authorList>
            <person name="Zhao G."/>
            <person name="Shen L."/>
        </authorList>
    </citation>
    <scope>NUCLEOTIDE SEQUENCE [LARGE SCALE GENOMIC DNA]</scope>
    <source>
        <strain evidence="1 2">XZZS9</strain>
    </source>
</reference>
<organism evidence="1 2">
    <name type="scientific">Roseococcus pinisoli</name>
    <dbReference type="NCBI Taxonomy" id="2835040"/>
    <lineage>
        <taxon>Bacteria</taxon>
        <taxon>Pseudomonadati</taxon>
        <taxon>Pseudomonadota</taxon>
        <taxon>Alphaproteobacteria</taxon>
        <taxon>Acetobacterales</taxon>
        <taxon>Roseomonadaceae</taxon>
        <taxon>Roseococcus</taxon>
    </lineage>
</organism>
<accession>A0ABS5QJ56</accession>
<evidence type="ECO:0000313" key="2">
    <source>
        <dbReference type="Proteomes" id="UP000766336"/>
    </source>
</evidence>
<name>A0ABS5QJ56_9PROT</name>
<proteinExistence type="predicted"/>
<gene>
    <name evidence="1" type="ORF">KHU32_22260</name>
</gene>
<dbReference type="SUPFAM" id="SSF53187">
    <property type="entry name" value="Zn-dependent exopeptidases"/>
    <property type="match status" value="1"/>
</dbReference>
<dbReference type="Proteomes" id="UP000766336">
    <property type="component" value="Unassembled WGS sequence"/>
</dbReference>
<protein>
    <submittedName>
        <fullName evidence="1">Peptidase M14</fullName>
    </submittedName>
</protein>
<dbReference type="RefSeq" id="WP_213672389.1">
    <property type="nucleotide sequence ID" value="NZ_JAHCDA010000006.1"/>
</dbReference>
<sequence length="616" mass="67788">MTVSDVDPAQAAQSAPDFSLDLRAGYREVIFPHQVFPDVLDDFVERLGAGIPNTGPIEFWCFSDVERRRKAERTLRAAGFSVRVRSAYKPLVHFMLEEIPLAEVTRAVVHYPVDARAASSNRFLSEAYPLAAILASKIDFVPRVASDLTYHVEFDFADGRREQHAVFAPNRVQVDAFGEKVFIPCGWHRVAGTLPSIDAPVRTEYELLFEAAMDGLRCHSWSGPLPFFERMEIRTEIAGFETHVKEAPGQISTFDALHEDLYFSAQEFFIQLCGRKTGDRTVRSGQIVPLVRPRSSGASLTIEAVPYPVPAALEVPASIDLERAQVPIDASQLAEELKKVPGAVVEGRSVQGRPVVGIHRETSASGILVTGGQHANEPTGIVGAIRAARRLALLPDAHFGLVALENPDGYALREELAQLFPHHLLHAARYTALGDDIPSRQAEPLFEKAVRLDMARRTKAVIHCTLHGYPAHEWTRPSAGYVTKAMEEWSVPRGFFLILRPKPGWEKFAQALAEHVARQLSQLPELAAFNARSLDIFRTHTGLAPETLHGIPLTYMSGEGGLCPVTVTTEFPDETIHGAPFELGHTTQMQAVLSAYEFLISPAGQALMPSAGEPRA</sequence>
<comment type="caution">
    <text evidence="1">The sequence shown here is derived from an EMBL/GenBank/DDBJ whole genome shotgun (WGS) entry which is preliminary data.</text>
</comment>
<keyword evidence="2" id="KW-1185">Reference proteome</keyword>